<dbReference type="NCBIfam" id="TIGR02474">
    <property type="entry name" value="pec_lyase"/>
    <property type="match status" value="1"/>
</dbReference>
<dbReference type="SUPFAM" id="SSF52266">
    <property type="entry name" value="SGNH hydrolase"/>
    <property type="match status" value="1"/>
</dbReference>
<organism evidence="4 5">
    <name type="scientific">Salinimicrobium oceani</name>
    <dbReference type="NCBI Taxonomy" id="2722702"/>
    <lineage>
        <taxon>Bacteria</taxon>
        <taxon>Pseudomonadati</taxon>
        <taxon>Bacteroidota</taxon>
        <taxon>Flavobacteriia</taxon>
        <taxon>Flavobacteriales</taxon>
        <taxon>Flavobacteriaceae</taxon>
        <taxon>Salinimicrobium</taxon>
    </lineage>
</organism>
<dbReference type="RefSeq" id="WP_168137272.1">
    <property type="nucleotide sequence ID" value="NZ_JAAVJR010000002.1"/>
</dbReference>
<dbReference type="Gene3D" id="3.40.50.1110">
    <property type="entry name" value="SGNH hydrolase"/>
    <property type="match status" value="1"/>
</dbReference>
<dbReference type="PANTHER" id="PTHR43695">
    <property type="entry name" value="PUTATIVE (AFU_ORTHOLOGUE AFUA_2G17250)-RELATED"/>
    <property type="match status" value="1"/>
</dbReference>
<keyword evidence="5" id="KW-1185">Reference proteome</keyword>
<feature type="domain" description="SGNH hydrolase-type esterase" evidence="3">
    <location>
        <begin position="26"/>
        <end position="221"/>
    </location>
</feature>
<dbReference type="InterPro" id="IPR013830">
    <property type="entry name" value="SGNH_hydro"/>
</dbReference>
<dbReference type="Pfam" id="PF13472">
    <property type="entry name" value="Lipase_GDSL_2"/>
    <property type="match status" value="1"/>
</dbReference>
<evidence type="ECO:0000313" key="4">
    <source>
        <dbReference type="EMBL" id="NJW52117.1"/>
    </source>
</evidence>
<dbReference type="Pfam" id="PF09492">
    <property type="entry name" value="Pec_lyase"/>
    <property type="match status" value="1"/>
</dbReference>
<protein>
    <submittedName>
        <fullName evidence="4">Pectate lyase</fullName>
        <ecNumber evidence="4">4.2.2.2</ecNumber>
    </submittedName>
</protein>
<gene>
    <name evidence="4" type="primary">pelA</name>
    <name evidence="4" type="ORF">HC175_04225</name>
</gene>
<evidence type="ECO:0000259" key="3">
    <source>
        <dbReference type="Pfam" id="PF13472"/>
    </source>
</evidence>
<evidence type="ECO:0000256" key="1">
    <source>
        <dbReference type="ARBA" id="ARBA00008668"/>
    </source>
</evidence>
<accession>A0ABX1CWI2</accession>
<dbReference type="PANTHER" id="PTHR43695:SF1">
    <property type="entry name" value="RHAMNOGALACTURONAN ACETYLESTERASE"/>
    <property type="match status" value="1"/>
</dbReference>
<comment type="similarity">
    <text evidence="1">Belongs to the 'GDSL' lipolytic enzyme family.</text>
</comment>
<proteinExistence type="inferred from homology"/>
<dbReference type="InterPro" id="IPR037459">
    <property type="entry name" value="RhgT-like"/>
</dbReference>
<dbReference type="EMBL" id="JAAVJR010000002">
    <property type="protein sequence ID" value="NJW52117.1"/>
    <property type="molecule type" value="Genomic_DNA"/>
</dbReference>
<dbReference type="CDD" id="cd01821">
    <property type="entry name" value="Rhamnogalacturan_acetylesterase_like"/>
    <property type="match status" value="1"/>
</dbReference>
<dbReference type="Gene3D" id="1.50.10.20">
    <property type="match status" value="1"/>
</dbReference>
<sequence>MKNLMLFFMICCSIAIKAQEKPTIFLIGDSTMSNKKDPDKNPEHGWGQVLPELMSSQLKIENHAVNGRSSRSFISEGKWEAVKRELKPGDFVFIQFGHNDQKVNDPARYTNPFTQYRRNLEEFVQETRAKGATPVLFTSIVRRNFNEDGVLIDTHGQYPLVVKMVANDLDVPFIDLQLKTEQLEISYGPQESKQLHLHLEPGEDPYEPKGVSDDTHLSKKGAILVASLALQEIAKKELGLKEFIDPEILSQEIIIQVPVGAVEYSEKVPWRKALLQEEEWYKTKEAQRIADNVLLYQHTNGGWYKNIDMANELSPKEKEELQKASAEDLGTTIDNGATHTQLKYLAKVYTATGKEVYKKAFLKGIDFLLEAQYSNGGWPQFYPIRKGYYEHITYNDGAMIGVMRLLRAIAKNEAPYTFVDNVLQKKARQAVDKGLEIILATQVKVDGKLTAWGAQHDKETLQPAKARAYELPSLSGKESAEILKYLMELEDPSEEVKKAVRSAARWFEEAKVMGKKVKWFKDPNLPEGRDRVLIEDPEGGPLWGRFTEIGTNRPMFIGRDGIIKYKLHEIEHERRTNYSYIDNYAEDLLKEDYPRWEKKYSPQK</sequence>
<dbReference type="SUPFAM" id="SSF81853">
    <property type="entry name" value="Family 10 polysaccharide lyase"/>
    <property type="match status" value="1"/>
</dbReference>
<dbReference type="EC" id="4.2.2.2" evidence="4"/>
<dbReference type="InterPro" id="IPR036514">
    <property type="entry name" value="SGNH_hydro_sf"/>
</dbReference>
<reference evidence="4 5" key="1">
    <citation type="submission" date="2020-03" db="EMBL/GenBank/DDBJ databases">
        <title>Salinimicrobium sp. nov, isolated from SCS.</title>
        <authorList>
            <person name="Cao W.R."/>
        </authorList>
    </citation>
    <scope>NUCLEOTIDE SEQUENCE [LARGE SCALE GENOMIC DNA]</scope>
    <source>
        <strain evidence="5">J15B91</strain>
    </source>
</reference>
<name>A0ABX1CWI2_9FLAO</name>
<keyword evidence="4" id="KW-0456">Lyase</keyword>
<comment type="caution">
    <text evidence="4">The sequence shown here is derived from an EMBL/GenBank/DDBJ whole genome shotgun (WGS) entry which is preliminary data.</text>
</comment>
<dbReference type="Proteomes" id="UP000703674">
    <property type="component" value="Unassembled WGS sequence"/>
</dbReference>
<dbReference type="GO" id="GO:0030570">
    <property type="term" value="F:pectate lyase activity"/>
    <property type="evidence" value="ECO:0007669"/>
    <property type="project" value="UniProtKB-EC"/>
</dbReference>
<keyword evidence="2" id="KW-0378">Hydrolase</keyword>
<dbReference type="InterPro" id="IPR012669">
    <property type="entry name" value="Pectate_lyase"/>
</dbReference>
<evidence type="ECO:0000313" key="5">
    <source>
        <dbReference type="Proteomes" id="UP000703674"/>
    </source>
</evidence>
<evidence type="ECO:0000256" key="2">
    <source>
        <dbReference type="ARBA" id="ARBA00022801"/>
    </source>
</evidence>